<name>A0A7J8Q4D8_GOSRA</name>
<dbReference type="AlphaFoldDB" id="A0A7J8Q4D8"/>
<gene>
    <name evidence="1" type="ORF">Gorai_013044</name>
</gene>
<reference evidence="1 2" key="1">
    <citation type="journal article" date="2019" name="Genome Biol. Evol.">
        <title>Insights into the evolution of the New World diploid cottons (Gossypium, subgenus Houzingenia) based on genome sequencing.</title>
        <authorList>
            <person name="Grover C.E."/>
            <person name="Arick M.A. 2nd"/>
            <person name="Thrash A."/>
            <person name="Conover J.L."/>
            <person name="Sanders W.S."/>
            <person name="Peterson D.G."/>
            <person name="Frelichowski J.E."/>
            <person name="Scheffler J.A."/>
            <person name="Scheffler B.E."/>
            <person name="Wendel J.F."/>
        </authorList>
    </citation>
    <scope>NUCLEOTIDE SEQUENCE [LARGE SCALE GENOMIC DNA]</scope>
    <source>
        <strain evidence="1">8</strain>
        <tissue evidence="1">Leaf</tissue>
    </source>
</reference>
<feature type="non-terminal residue" evidence="1">
    <location>
        <position position="211"/>
    </location>
</feature>
<dbReference type="EMBL" id="JABEZZ010000009">
    <property type="protein sequence ID" value="MBA0596213.1"/>
    <property type="molecule type" value="Genomic_DNA"/>
</dbReference>
<accession>A0A7J8Q4D8</accession>
<protein>
    <recommendedName>
        <fullName evidence="3">RNase H type-1 domain-containing protein</fullName>
    </recommendedName>
</protein>
<evidence type="ECO:0000313" key="1">
    <source>
        <dbReference type="EMBL" id="MBA0596213.1"/>
    </source>
</evidence>
<organism evidence="1 2">
    <name type="scientific">Gossypium raimondii</name>
    <name type="common">Peruvian cotton</name>
    <name type="synonym">Gossypium klotzschianum subsp. raimondii</name>
    <dbReference type="NCBI Taxonomy" id="29730"/>
    <lineage>
        <taxon>Eukaryota</taxon>
        <taxon>Viridiplantae</taxon>
        <taxon>Streptophyta</taxon>
        <taxon>Embryophyta</taxon>
        <taxon>Tracheophyta</taxon>
        <taxon>Spermatophyta</taxon>
        <taxon>Magnoliopsida</taxon>
        <taxon>eudicotyledons</taxon>
        <taxon>Gunneridae</taxon>
        <taxon>Pentapetalae</taxon>
        <taxon>rosids</taxon>
        <taxon>malvids</taxon>
        <taxon>Malvales</taxon>
        <taxon>Malvaceae</taxon>
        <taxon>Malvoideae</taxon>
        <taxon>Gossypium</taxon>
    </lineage>
</organism>
<comment type="caution">
    <text evidence="1">The sequence shown here is derived from an EMBL/GenBank/DDBJ whole genome shotgun (WGS) entry which is preliminary data.</text>
</comment>
<evidence type="ECO:0008006" key="3">
    <source>
        <dbReference type="Google" id="ProtNLM"/>
    </source>
</evidence>
<sequence>MVCKKPSGSKFEVKVGSGHVMTIWDDFLLAGKECRRIQELRVNTNIQWSRPEDVLVWNDKNTGVYSVRSGYKLLQMGGFEDSTHVGRDCWLESVVWSSLGISWLLTPADSNFVDCSKNVPYVRELVVPMERLISHQQPLAERWSVPQTPFTKVNFDAGFSRENRESTTGVVIRNHQGLVMGSCTHFNRNISDPCSAEAMSWPYSLLEIWVF</sequence>
<evidence type="ECO:0000313" key="2">
    <source>
        <dbReference type="Proteomes" id="UP000593578"/>
    </source>
</evidence>
<dbReference type="Proteomes" id="UP000593578">
    <property type="component" value="Unassembled WGS sequence"/>
</dbReference>
<proteinExistence type="predicted"/>